<dbReference type="SUPFAM" id="SSF47384">
    <property type="entry name" value="Homodimeric domain of signal transducing histidine kinase"/>
    <property type="match status" value="1"/>
</dbReference>
<accession>A0A6S5TTX1</accession>
<dbReference type="Gene3D" id="1.10.287.130">
    <property type="match status" value="1"/>
</dbReference>
<protein>
    <recommendedName>
        <fullName evidence="2">histidine kinase</fullName>
        <ecNumber evidence="2">2.7.13.3</ecNumber>
    </recommendedName>
</protein>
<evidence type="ECO:0000259" key="5">
    <source>
        <dbReference type="PROSITE" id="PS50109"/>
    </source>
</evidence>
<feature type="domain" description="Histidine kinase" evidence="5">
    <location>
        <begin position="174"/>
        <end position="396"/>
    </location>
</feature>
<dbReference type="Pfam" id="PF00512">
    <property type="entry name" value="HisKA"/>
    <property type="match status" value="1"/>
</dbReference>
<dbReference type="AlphaFoldDB" id="A0A6S5TTX1"/>
<dbReference type="SMART" id="SM00448">
    <property type="entry name" value="REC"/>
    <property type="match status" value="1"/>
</dbReference>
<evidence type="ECO:0000256" key="2">
    <source>
        <dbReference type="ARBA" id="ARBA00012438"/>
    </source>
</evidence>
<dbReference type="InterPro" id="IPR005467">
    <property type="entry name" value="His_kinase_dom"/>
</dbReference>
<gene>
    <name evidence="7" type="ORF">WP8W18C01_23230</name>
</gene>
<dbReference type="EMBL" id="AP022227">
    <property type="protein sequence ID" value="BBT39982.1"/>
    <property type="molecule type" value="Genomic_DNA"/>
</dbReference>
<dbReference type="SUPFAM" id="SSF55874">
    <property type="entry name" value="ATPase domain of HSP90 chaperone/DNA topoisomerase II/histidine kinase"/>
    <property type="match status" value="1"/>
</dbReference>
<dbReference type="InterPro" id="IPR011006">
    <property type="entry name" value="CheY-like_superfamily"/>
</dbReference>
<dbReference type="CDD" id="cd00082">
    <property type="entry name" value="HisKA"/>
    <property type="match status" value="1"/>
</dbReference>
<evidence type="ECO:0000256" key="1">
    <source>
        <dbReference type="ARBA" id="ARBA00000085"/>
    </source>
</evidence>
<dbReference type="GO" id="GO:0000155">
    <property type="term" value="F:phosphorelay sensor kinase activity"/>
    <property type="evidence" value="ECO:0007669"/>
    <property type="project" value="InterPro"/>
</dbReference>
<dbReference type="InterPro" id="IPR036097">
    <property type="entry name" value="HisK_dim/P_sf"/>
</dbReference>
<evidence type="ECO:0000256" key="3">
    <source>
        <dbReference type="ARBA" id="ARBA00022553"/>
    </source>
</evidence>
<dbReference type="PROSITE" id="PS50109">
    <property type="entry name" value="HIS_KIN"/>
    <property type="match status" value="1"/>
</dbReference>
<dbReference type="SUPFAM" id="SSF52172">
    <property type="entry name" value="CheY-like"/>
    <property type="match status" value="1"/>
</dbReference>
<dbReference type="Pfam" id="PF00072">
    <property type="entry name" value="Response_reg"/>
    <property type="match status" value="1"/>
</dbReference>
<dbReference type="Gene3D" id="3.40.50.2300">
    <property type="match status" value="1"/>
</dbReference>
<organism evidence="7 8">
    <name type="scientific">Pseudomonas putida</name>
    <name type="common">Arthrobacter siderocapsulatus</name>
    <dbReference type="NCBI Taxonomy" id="303"/>
    <lineage>
        <taxon>Bacteria</taxon>
        <taxon>Pseudomonadati</taxon>
        <taxon>Pseudomonadota</taxon>
        <taxon>Gammaproteobacteria</taxon>
        <taxon>Pseudomonadales</taxon>
        <taxon>Pseudomonadaceae</taxon>
        <taxon>Pseudomonas</taxon>
    </lineage>
</organism>
<proteinExistence type="predicted"/>
<evidence type="ECO:0000256" key="4">
    <source>
        <dbReference type="PROSITE-ProRule" id="PRU00169"/>
    </source>
</evidence>
<feature type="domain" description="Response regulatory" evidence="6">
    <location>
        <begin position="416"/>
        <end position="531"/>
    </location>
</feature>
<comment type="catalytic activity">
    <reaction evidence="1">
        <text>ATP + protein L-histidine = ADP + protein N-phospho-L-histidine.</text>
        <dbReference type="EC" id="2.7.13.3"/>
    </reaction>
</comment>
<dbReference type="Pfam" id="PF02518">
    <property type="entry name" value="HATPase_c"/>
    <property type="match status" value="1"/>
</dbReference>
<dbReference type="InterPro" id="IPR004358">
    <property type="entry name" value="Sig_transdc_His_kin-like_C"/>
</dbReference>
<dbReference type="InterPro" id="IPR003594">
    <property type="entry name" value="HATPase_dom"/>
</dbReference>
<sequence>MAAAVLIDERALILGPAQIAAQMSRLLTGAGFVCLCTDNVTRLGEWLAEGVGLLIAANSTLPTDPQSPLQVFIDQQPVWSDLPVLLLLDTPPSGTDPPTSRLGHLLQLPSPVDDTQLLQMSQVALHARRRQYRARDRLCELQQRLDDQRQRPQDEDRAWRQTRKMDAVGQLAGGIAHDFNNLLTSIGGSFELIEKRLLQGRTEQLGGVLRMGREAVARAARLTHQLLAFSSRQSLQRKIIDLRSLLQRESLQAKLNVSVTLQLILPTNLWLVEADEMQLREVLDNLVLNACEAMPSGGQLDIEASNQHIDDACFSGGGLSDGDYLRLSIRDTGHGMSQGTLERAFEPFFSTKPIGQGIGLGLSMVYGFSKQSHGHVVLHSQIGHGTQVDLYLPRYRGQAKPKTDTHPMKAVDGNRDVLIVEDDPHVRNLVFQALREEGFPCQAACNADEALQLLNSPRQFALLISDVGLPGMNGRQLAQIARKRRPGLQVLFITGYAETAMARDDFLDPGMQLICKPFELSQLQARVMQMLGEA</sequence>
<keyword evidence="3 4" id="KW-0597">Phosphoprotein</keyword>
<dbReference type="Gene3D" id="3.30.565.10">
    <property type="entry name" value="Histidine kinase-like ATPase, C-terminal domain"/>
    <property type="match status" value="1"/>
</dbReference>
<dbReference type="PROSITE" id="PS50110">
    <property type="entry name" value="RESPONSE_REGULATORY"/>
    <property type="match status" value="1"/>
</dbReference>
<dbReference type="SMART" id="SM00388">
    <property type="entry name" value="HisKA"/>
    <property type="match status" value="1"/>
</dbReference>
<dbReference type="SMART" id="SM00387">
    <property type="entry name" value="HATPase_c"/>
    <property type="match status" value="1"/>
</dbReference>
<dbReference type="PANTHER" id="PTHR43065:SF42">
    <property type="entry name" value="TWO-COMPONENT SENSOR PPRA"/>
    <property type="match status" value="1"/>
</dbReference>
<evidence type="ECO:0000313" key="7">
    <source>
        <dbReference type="EMBL" id="BBT39982.1"/>
    </source>
</evidence>
<feature type="modified residue" description="4-aspartylphosphate" evidence="4">
    <location>
        <position position="466"/>
    </location>
</feature>
<dbReference type="RefSeq" id="WP_182818919.1">
    <property type="nucleotide sequence ID" value="NZ_AP022227.1"/>
</dbReference>
<dbReference type="PRINTS" id="PR00344">
    <property type="entry name" value="BCTRLSENSOR"/>
</dbReference>
<dbReference type="InterPro" id="IPR001789">
    <property type="entry name" value="Sig_transdc_resp-reg_receiver"/>
</dbReference>
<dbReference type="PANTHER" id="PTHR43065">
    <property type="entry name" value="SENSOR HISTIDINE KINASE"/>
    <property type="match status" value="1"/>
</dbReference>
<evidence type="ECO:0000313" key="8">
    <source>
        <dbReference type="Proteomes" id="UP000515680"/>
    </source>
</evidence>
<dbReference type="Proteomes" id="UP000515680">
    <property type="component" value="Chromosome"/>
</dbReference>
<name>A0A6S5TTX1_PSEPU</name>
<evidence type="ECO:0000259" key="6">
    <source>
        <dbReference type="PROSITE" id="PS50110"/>
    </source>
</evidence>
<dbReference type="InterPro" id="IPR003661">
    <property type="entry name" value="HisK_dim/P_dom"/>
</dbReference>
<dbReference type="EC" id="2.7.13.3" evidence="2"/>
<reference evidence="7 8" key="1">
    <citation type="submission" date="2019-12" db="EMBL/GenBank/DDBJ databases">
        <title>complete genome sequences of Pseudomonas putida str. WP8-W18-CRE-01 isolated from wastewater treatment plant effluent.</title>
        <authorList>
            <person name="Sekizuka T."/>
            <person name="Itokawa K."/>
            <person name="Yatsu K."/>
            <person name="Inamine Y."/>
            <person name="Kuroda M."/>
        </authorList>
    </citation>
    <scope>NUCLEOTIDE SEQUENCE [LARGE SCALE GENOMIC DNA]</scope>
    <source>
        <strain evidence="7 8">WP8-W18-CRE-01</strain>
    </source>
</reference>
<dbReference type="InterPro" id="IPR036890">
    <property type="entry name" value="HATPase_C_sf"/>
</dbReference>